<feature type="chain" id="PRO_5045869972" evidence="1">
    <location>
        <begin position="36"/>
        <end position="180"/>
    </location>
</feature>
<evidence type="ECO:0000313" key="2">
    <source>
        <dbReference type="EMBL" id="KAJ8897252.1"/>
    </source>
</evidence>
<accession>A0ABQ9IKR4</accession>
<dbReference type="EMBL" id="JARBHB010000001">
    <property type="protein sequence ID" value="KAJ8897252.1"/>
    <property type="molecule type" value="Genomic_DNA"/>
</dbReference>
<evidence type="ECO:0000313" key="3">
    <source>
        <dbReference type="Proteomes" id="UP001159363"/>
    </source>
</evidence>
<dbReference type="Proteomes" id="UP001159363">
    <property type="component" value="Chromosome 1"/>
</dbReference>
<name>A0ABQ9IKR4_9NEOP</name>
<dbReference type="PANTHER" id="PTHR10492">
    <property type="match status" value="1"/>
</dbReference>
<evidence type="ECO:0000256" key="1">
    <source>
        <dbReference type="SAM" id="SignalP"/>
    </source>
</evidence>
<gene>
    <name evidence="2" type="ORF">PR048_002598</name>
</gene>
<organism evidence="2 3">
    <name type="scientific">Dryococelus australis</name>
    <dbReference type="NCBI Taxonomy" id="614101"/>
    <lineage>
        <taxon>Eukaryota</taxon>
        <taxon>Metazoa</taxon>
        <taxon>Ecdysozoa</taxon>
        <taxon>Arthropoda</taxon>
        <taxon>Hexapoda</taxon>
        <taxon>Insecta</taxon>
        <taxon>Pterygota</taxon>
        <taxon>Neoptera</taxon>
        <taxon>Polyneoptera</taxon>
        <taxon>Phasmatodea</taxon>
        <taxon>Verophasmatodea</taxon>
        <taxon>Anareolatae</taxon>
        <taxon>Phasmatidae</taxon>
        <taxon>Eurycanthinae</taxon>
        <taxon>Dryococelus</taxon>
    </lineage>
</organism>
<dbReference type="PANTHER" id="PTHR10492:SF57">
    <property type="entry name" value="ATP-DEPENDENT DNA HELICASE"/>
    <property type="match status" value="1"/>
</dbReference>
<keyword evidence="3" id="KW-1185">Reference proteome</keyword>
<keyword evidence="1" id="KW-0732">Signal</keyword>
<reference evidence="2 3" key="1">
    <citation type="submission" date="2023-02" db="EMBL/GenBank/DDBJ databases">
        <title>LHISI_Scaffold_Assembly.</title>
        <authorList>
            <person name="Stuart O.P."/>
            <person name="Cleave R."/>
            <person name="Magrath M.J.L."/>
            <person name="Mikheyev A.S."/>
        </authorList>
    </citation>
    <scope>NUCLEOTIDE SEQUENCE [LARGE SCALE GENOMIC DNA]</scope>
    <source>
        <strain evidence="2">Daus_M_001</strain>
        <tissue evidence="2">Leg muscle</tissue>
    </source>
</reference>
<comment type="caution">
    <text evidence="2">The sequence shown here is derived from an EMBL/GenBank/DDBJ whole genome shotgun (WGS) entry which is preliminary data.</text>
</comment>
<sequence length="180" mass="20683">MQTSAAMSLGMRCSLRRYGIVWLCLLPLCIVYVQAVHDIVVKSTRAILCPRNKDVDEINAIMVTRLGGDRRTFLSNDQLEDSTKDNMNVPIEFLNSLTVSSLTHAHKEPRYQTRPVQWYHAGCRQPNDYVIDAKIITGSYKGERTYSPRIKLLSAPTDFHFSFSQRQFPIQEPRSDIRPH</sequence>
<protein>
    <submittedName>
        <fullName evidence="2">Uncharacterized protein</fullName>
    </submittedName>
</protein>
<proteinExistence type="predicted"/>
<feature type="signal peptide" evidence="1">
    <location>
        <begin position="1"/>
        <end position="35"/>
    </location>
</feature>